<dbReference type="InterPro" id="IPR003458">
    <property type="entry name" value="Phage_T4_Gp38_tail_assem"/>
</dbReference>
<dbReference type="InterPro" id="IPR051220">
    <property type="entry name" value="TFA_Chaperone"/>
</dbReference>
<gene>
    <name evidence="1" type="ORF">GW579_23330</name>
</gene>
<evidence type="ECO:0000313" key="1">
    <source>
        <dbReference type="EMBL" id="NGX90014.1"/>
    </source>
</evidence>
<accession>A0A6M2BBZ0</accession>
<protein>
    <submittedName>
        <fullName evidence="1">Tail fiber assembly protein</fullName>
    </submittedName>
</protein>
<evidence type="ECO:0000313" key="2">
    <source>
        <dbReference type="Proteomes" id="UP000476696"/>
    </source>
</evidence>
<proteinExistence type="predicted"/>
<dbReference type="Pfam" id="PF02413">
    <property type="entry name" value="Caudo_TAP"/>
    <property type="match status" value="1"/>
</dbReference>
<dbReference type="RefSeq" id="WP_165062171.1">
    <property type="nucleotide sequence ID" value="NZ_JAADJS010000010.1"/>
</dbReference>
<comment type="caution">
    <text evidence="1">The sequence shown here is derived from an EMBL/GenBank/DDBJ whole genome shotgun (WGS) entry which is preliminary data.</text>
</comment>
<sequence>MKTNIYGAFSLRAPLNEDETLLAKSHGVVFLCDPQGNDWYGLLKQFSDETVKIAFDESGLINSASYDASTMWPQSFSVAEVSDCPDTFLSQPGGGKWVFDGESIVARVLSAAELTEQAKATRDALLAEASQKISPLQDAKELDIATDDELSQLREWMLYRVQLSRIDPALAPDITWPEIPA</sequence>
<dbReference type="EMBL" id="JAADJS010000010">
    <property type="protein sequence ID" value="NGX90014.1"/>
    <property type="molecule type" value="Genomic_DNA"/>
</dbReference>
<dbReference type="PANTHER" id="PTHR34413:SF2">
    <property type="entry name" value="PROPHAGE TAIL FIBER ASSEMBLY PROTEIN HOMOLOG TFAE-RELATED"/>
    <property type="match status" value="1"/>
</dbReference>
<dbReference type="Proteomes" id="UP000476696">
    <property type="component" value="Unassembled WGS sequence"/>
</dbReference>
<reference evidence="1 2" key="1">
    <citation type="submission" date="2020-01" db="EMBL/GenBank/DDBJ databases">
        <authorList>
            <person name="Lee S.D."/>
        </authorList>
    </citation>
    <scope>NUCLEOTIDE SEQUENCE [LARGE SCALE GENOMIC DNA]</scope>
    <source>
        <strain evidence="1 2">Lac-M11</strain>
    </source>
</reference>
<keyword evidence="2" id="KW-1185">Reference proteome</keyword>
<dbReference type="PANTHER" id="PTHR34413">
    <property type="entry name" value="PROPHAGE TAIL FIBER ASSEMBLY PROTEIN HOMOLOG TFAE-RELATED-RELATED"/>
    <property type="match status" value="1"/>
</dbReference>
<organism evidence="1 2">
    <name type="scientific">Rahnella contaminans</name>
    <dbReference type="NCBI Taxonomy" id="2703882"/>
    <lineage>
        <taxon>Bacteria</taxon>
        <taxon>Pseudomonadati</taxon>
        <taxon>Pseudomonadota</taxon>
        <taxon>Gammaproteobacteria</taxon>
        <taxon>Enterobacterales</taxon>
        <taxon>Yersiniaceae</taxon>
        <taxon>Rahnella</taxon>
    </lineage>
</organism>
<name>A0A6M2BBZ0_9GAMM</name>
<reference evidence="1 2" key="2">
    <citation type="submission" date="2020-03" db="EMBL/GenBank/DDBJ databases">
        <title>Rahnella aceri sp. nov., isoated from traditional Jeju Makgeolli.</title>
        <authorList>
            <person name="Kim I.S."/>
            <person name="Jeon D."/>
        </authorList>
    </citation>
    <scope>NUCLEOTIDE SEQUENCE [LARGE SCALE GENOMIC DNA]</scope>
    <source>
        <strain evidence="1 2">Lac-M11</strain>
    </source>
</reference>
<dbReference type="AlphaFoldDB" id="A0A6M2BBZ0"/>